<dbReference type="PATRIC" id="fig|1227494.3.peg.3467"/>
<keyword evidence="2" id="KW-1133">Transmembrane helix</keyword>
<proteinExistence type="predicted"/>
<dbReference type="InterPro" id="IPR007254">
    <property type="entry name" value="DUF373"/>
</dbReference>
<dbReference type="AlphaFoldDB" id="L9ZD74"/>
<evidence type="ECO:0000313" key="4">
    <source>
        <dbReference type="Proteomes" id="UP000011511"/>
    </source>
</evidence>
<evidence type="ECO:0008006" key="5">
    <source>
        <dbReference type="Google" id="ProtNLM"/>
    </source>
</evidence>
<feature type="transmembrane region" description="Helical" evidence="2">
    <location>
        <begin position="238"/>
        <end position="256"/>
    </location>
</feature>
<gene>
    <name evidence="3" type="ORF">C485_17232</name>
</gene>
<feature type="region of interest" description="Disordered" evidence="1">
    <location>
        <begin position="1"/>
        <end position="47"/>
    </location>
</feature>
<dbReference type="PANTHER" id="PTHR38815">
    <property type="entry name" value="HYPOTHETICAL MEMBRANE PROTEIN, CONSERVED, DUF373 FAMILY"/>
    <property type="match status" value="1"/>
</dbReference>
<feature type="transmembrane region" description="Helical" evidence="2">
    <location>
        <begin position="319"/>
        <end position="339"/>
    </location>
</feature>
<evidence type="ECO:0000256" key="2">
    <source>
        <dbReference type="SAM" id="Phobius"/>
    </source>
</evidence>
<feature type="transmembrane region" description="Helical" evidence="2">
    <location>
        <begin position="277"/>
        <end position="299"/>
    </location>
</feature>
<reference evidence="3 4" key="1">
    <citation type="journal article" date="2014" name="PLoS Genet.">
        <title>Phylogenetically driven sequencing of extremely halophilic archaea reveals strategies for static and dynamic osmo-response.</title>
        <authorList>
            <person name="Becker E.A."/>
            <person name="Seitzer P.M."/>
            <person name="Tritt A."/>
            <person name="Larsen D."/>
            <person name="Krusor M."/>
            <person name="Yao A.I."/>
            <person name="Wu D."/>
            <person name="Madern D."/>
            <person name="Eisen J.A."/>
            <person name="Darling A.E."/>
            <person name="Facciotti M.T."/>
        </authorList>
    </citation>
    <scope>NUCLEOTIDE SEQUENCE [LARGE SCALE GENOMIC DNA]</scope>
    <source>
        <strain evidence="3 4">JCM 12890</strain>
    </source>
</reference>
<evidence type="ECO:0000313" key="3">
    <source>
        <dbReference type="EMBL" id="ELY83517.1"/>
    </source>
</evidence>
<dbReference type="Pfam" id="PF04123">
    <property type="entry name" value="DUF373"/>
    <property type="match status" value="1"/>
</dbReference>
<dbReference type="eggNOG" id="arCOG04151">
    <property type="taxonomic scope" value="Archaea"/>
</dbReference>
<organism evidence="3 4">
    <name type="scientific">Natrinema altunense (strain JCM 12890 / CGMCC 1.3731 / AJ2)</name>
    <dbReference type="NCBI Taxonomy" id="1227494"/>
    <lineage>
        <taxon>Archaea</taxon>
        <taxon>Methanobacteriati</taxon>
        <taxon>Methanobacteriota</taxon>
        <taxon>Stenosarchaea group</taxon>
        <taxon>Halobacteria</taxon>
        <taxon>Halobacteriales</taxon>
        <taxon>Natrialbaceae</taxon>
        <taxon>Natrinema</taxon>
    </lineage>
</organism>
<sequence>MLSSASEGDRATYQVRFRTPDGGKAFTTDEPDSSRSRRRRFRRPEEGNTAACNHEAMLLVLCVDLDDDLGRKTGFSTPVIGREPVEEAAVALATADPEDSDVNVIFQGLHVYDDLADREESVEVAVVTGNDQGDVSANREVGDEVDTVLASLSTAEDVTALVVTDGAQDESVIPIIRSRVPIDGVRRVVVRQAQNLESMYYTIKQVLDDPETRGTVLIPLGILLLIYPLALVGSVLEMPGFVLGTTSALLGLYLISRGLCLGDRLDATVERARRSLYAGRTTLLAYVVAAALFVLGGVSGMETLESVRDSTTGSLEVPVMLAALVNGAILWFAAAGLTTSLGQITDEYIAGSLEWRYLNAPFYVLSIAVVLHAVSAFFLERVGITYLAASLTAGTLLGIVSTLTFAVAESRFSDADRDDGRRGAERV</sequence>
<accession>L9ZD74</accession>
<keyword evidence="2" id="KW-0812">Transmembrane</keyword>
<keyword evidence="4" id="KW-1185">Reference proteome</keyword>
<feature type="transmembrane region" description="Helical" evidence="2">
    <location>
        <begin position="384"/>
        <end position="408"/>
    </location>
</feature>
<feature type="transmembrane region" description="Helical" evidence="2">
    <location>
        <begin position="360"/>
        <end position="378"/>
    </location>
</feature>
<feature type="transmembrane region" description="Helical" evidence="2">
    <location>
        <begin position="214"/>
        <end position="232"/>
    </location>
</feature>
<comment type="caution">
    <text evidence="3">The sequence shown here is derived from an EMBL/GenBank/DDBJ whole genome shotgun (WGS) entry which is preliminary data.</text>
</comment>
<dbReference type="Proteomes" id="UP000011511">
    <property type="component" value="Unassembled WGS sequence"/>
</dbReference>
<keyword evidence="2" id="KW-0472">Membrane</keyword>
<name>L9ZD74_NATA2</name>
<dbReference type="EMBL" id="AOIK01000043">
    <property type="protein sequence ID" value="ELY83517.1"/>
    <property type="molecule type" value="Genomic_DNA"/>
</dbReference>
<evidence type="ECO:0000256" key="1">
    <source>
        <dbReference type="SAM" id="MobiDB-lite"/>
    </source>
</evidence>
<protein>
    <recommendedName>
        <fullName evidence="5">DUF373 family protein</fullName>
    </recommendedName>
</protein>
<dbReference type="PANTHER" id="PTHR38815:SF1">
    <property type="entry name" value="DUF373 FAMILY PROTEIN"/>
    <property type="match status" value="1"/>
</dbReference>